<evidence type="ECO:0000313" key="1">
    <source>
        <dbReference type="EMBL" id="ALO15168.1"/>
    </source>
</evidence>
<evidence type="ECO:0000313" key="2">
    <source>
        <dbReference type="Proteomes" id="UP000064893"/>
    </source>
</evidence>
<dbReference type="STRING" id="1307839.L21SP5_01520"/>
<dbReference type="KEGG" id="blq:L21SP5_01520"/>
<organism evidence="1 2">
    <name type="scientific">Salinivirga cyanobacteriivorans</name>
    <dbReference type="NCBI Taxonomy" id="1307839"/>
    <lineage>
        <taxon>Bacteria</taxon>
        <taxon>Pseudomonadati</taxon>
        <taxon>Bacteroidota</taxon>
        <taxon>Bacteroidia</taxon>
        <taxon>Bacteroidales</taxon>
        <taxon>Salinivirgaceae</taxon>
        <taxon>Salinivirga</taxon>
    </lineage>
</organism>
<keyword evidence="2" id="KW-1185">Reference proteome</keyword>
<sequence length="263" mass="30053">MNWIRKHISLLGIILYMLVTLSLVSGKMNNVLCENVNININDSLKAGFIEPQEVVSLLKTMEVKLWGYPVYDIPAAEVENVVKNNMPFAEDVCAWADVHGDFHIDLTQRNPIARIVLQDGQSYYIGEKGYLLPLSPNYSSRVLVVSGDVFQKIPGNGNITIDSLVHIKGPENTMIDEIYEMAAYINQDSLLKRQIEQIFVKRNEFELIPKVGTHTIEFGSVDDLLNKFFKLKVIYYKGFSNLGWNKYSRVNLKYKNQVVCTKR</sequence>
<protein>
    <recommendedName>
        <fullName evidence="3">Cell division protein FtsQ</fullName>
    </recommendedName>
</protein>
<dbReference type="Proteomes" id="UP000064893">
    <property type="component" value="Chromosome"/>
</dbReference>
<evidence type="ECO:0008006" key="3">
    <source>
        <dbReference type="Google" id="ProtNLM"/>
    </source>
</evidence>
<reference evidence="1 2" key="1">
    <citation type="submission" date="2015-11" db="EMBL/GenBank/DDBJ databases">
        <title>Description and complete genome sequence of a novel strain predominating in hypersaline microbial mats and representing a new family of the Bacteriodetes phylum.</title>
        <authorList>
            <person name="Spring S."/>
            <person name="Bunk B."/>
            <person name="Sproer C."/>
            <person name="Klenk H.-P."/>
        </authorList>
    </citation>
    <scope>NUCLEOTIDE SEQUENCE [LARGE SCALE GENOMIC DNA]</scope>
    <source>
        <strain evidence="1 2">L21-Spi-D4</strain>
    </source>
</reference>
<gene>
    <name evidence="1" type="ORF">L21SP5_01520</name>
</gene>
<dbReference type="EMBL" id="CP013118">
    <property type="protein sequence ID" value="ALO15168.1"/>
    <property type="molecule type" value="Genomic_DNA"/>
</dbReference>
<name>A0A0S2HYN6_9BACT</name>
<accession>A0A0S2HYN6</accession>
<dbReference type="AlphaFoldDB" id="A0A0S2HYN6"/>
<proteinExistence type="predicted"/>